<keyword evidence="1 5" id="KW-0808">Transferase</keyword>
<dbReference type="InterPro" id="IPR018485">
    <property type="entry name" value="FGGY_C"/>
</dbReference>
<dbReference type="InterPro" id="IPR018484">
    <property type="entry name" value="FGGY_N"/>
</dbReference>
<comment type="caution">
    <text evidence="5">The sequence shown here is derived from an EMBL/GenBank/DDBJ whole genome shotgun (WGS) entry which is preliminary data.</text>
</comment>
<dbReference type="NCBIfam" id="TIGR01311">
    <property type="entry name" value="glycerol_kin"/>
    <property type="match status" value="1"/>
</dbReference>
<dbReference type="PIRSF" id="PIRSF000538">
    <property type="entry name" value="GlpK"/>
    <property type="match status" value="1"/>
</dbReference>
<dbReference type="GO" id="GO:0004370">
    <property type="term" value="F:glycerol kinase activity"/>
    <property type="evidence" value="ECO:0007669"/>
    <property type="project" value="UniProtKB-EC"/>
</dbReference>
<evidence type="ECO:0000259" key="4">
    <source>
        <dbReference type="Pfam" id="PF02782"/>
    </source>
</evidence>
<evidence type="ECO:0000256" key="1">
    <source>
        <dbReference type="ARBA" id="ARBA00022679"/>
    </source>
</evidence>
<evidence type="ECO:0000259" key="3">
    <source>
        <dbReference type="Pfam" id="PF00370"/>
    </source>
</evidence>
<accession>A0ABS6SFN4</accession>
<dbReference type="EMBL" id="JAGSPA010000002">
    <property type="protein sequence ID" value="MBV7256726.1"/>
    <property type="molecule type" value="Genomic_DNA"/>
</dbReference>
<dbReference type="EC" id="2.7.1.30" evidence="5"/>
<proteinExistence type="predicted"/>
<keyword evidence="2 5" id="KW-0418">Kinase</keyword>
<evidence type="ECO:0000256" key="2">
    <source>
        <dbReference type="ARBA" id="ARBA00022777"/>
    </source>
</evidence>
<dbReference type="InterPro" id="IPR005999">
    <property type="entry name" value="Glycerol_kin"/>
</dbReference>
<protein>
    <submittedName>
        <fullName evidence="5">Glycerol kinase GlpK</fullName>
        <ecNumber evidence="5">2.7.1.30</ecNumber>
    </submittedName>
</protein>
<dbReference type="RefSeq" id="WP_218445440.1">
    <property type="nucleotide sequence ID" value="NZ_JAGSPA010000002.1"/>
</dbReference>
<keyword evidence="6" id="KW-1185">Reference proteome</keyword>
<feature type="domain" description="Carbohydrate kinase FGGY N-terminal" evidence="3">
    <location>
        <begin position="6"/>
        <end position="247"/>
    </location>
</feature>
<gene>
    <name evidence="5" type="primary">glpK</name>
    <name evidence="5" type="ORF">KCG44_07995</name>
</gene>
<evidence type="ECO:0000313" key="5">
    <source>
        <dbReference type="EMBL" id="MBV7256726.1"/>
    </source>
</evidence>
<dbReference type="InterPro" id="IPR000577">
    <property type="entry name" value="Carb_kinase_FGGY"/>
</dbReference>
<dbReference type="Pfam" id="PF00370">
    <property type="entry name" value="FGGY_N"/>
    <property type="match status" value="1"/>
</dbReference>
<dbReference type="Pfam" id="PF02782">
    <property type="entry name" value="FGGY_C"/>
    <property type="match status" value="1"/>
</dbReference>
<dbReference type="NCBIfam" id="NF000756">
    <property type="entry name" value="PRK00047.1"/>
    <property type="match status" value="1"/>
</dbReference>
<dbReference type="PANTHER" id="PTHR10196:SF78">
    <property type="entry name" value="GLYCEROL KINASE"/>
    <property type="match status" value="1"/>
</dbReference>
<dbReference type="Proteomes" id="UP000722336">
    <property type="component" value="Unassembled WGS sequence"/>
</dbReference>
<organism evidence="5 6">
    <name type="scientific">Pacificimonas pallii</name>
    <dbReference type="NCBI Taxonomy" id="2827236"/>
    <lineage>
        <taxon>Bacteria</taxon>
        <taxon>Pseudomonadati</taxon>
        <taxon>Pseudomonadota</taxon>
        <taxon>Alphaproteobacteria</taxon>
        <taxon>Sphingomonadales</taxon>
        <taxon>Sphingosinicellaceae</taxon>
        <taxon>Pacificimonas</taxon>
    </lineage>
</organism>
<name>A0ABS6SFN4_9SPHN</name>
<sequence>MSDPHILVIDEGTTSTRAAAFTLDGRIAAEASKPLTQSYPKPGWVEHDAAEIWANTIACAEAVAAAVGVETIACAGITNQRETVVFWDSETGEPLAPAIVWQDRRTSDICAALKASGHEPETQAVTGLLLDPYFSATKIAWALEHLAEVRTAAGQGRLRVGTVDCYLRYRLSGGQVFKTDASNAARTLLMRLHDVTWDAGQCAVLGVPETLLPAIGDCAGTLGTAKIAGRRIPVTGAAGDQQAAAAGQGCFAPGSVKATYGTGAFLIANAGKTPPKSEHRLLSTMGWRLGGQATYALEGSIFVAGSAVQWLRDQLGLIGSAGETEALAASVPDSGGAMFVPAFAGLGAPYWQPEARGVIAGLSGGTGRAHIVRACLESMGNQTADVLTAMAADGVSPGVVKVDGGMVKNDWLCQDLADALGVEIERPEIIETTAMGAAMLAAVGAGLFGSLEDAEAAMRRVDRTFRPRTSGDEREDRRANWRRAVAQVQAGLASARS</sequence>
<feature type="domain" description="Carbohydrate kinase FGGY C-terminal" evidence="4">
    <location>
        <begin position="257"/>
        <end position="444"/>
    </location>
</feature>
<dbReference type="PANTHER" id="PTHR10196">
    <property type="entry name" value="SUGAR KINASE"/>
    <property type="match status" value="1"/>
</dbReference>
<evidence type="ECO:0000313" key="6">
    <source>
        <dbReference type="Proteomes" id="UP000722336"/>
    </source>
</evidence>
<reference evidence="5 6" key="1">
    <citation type="submission" date="2021-04" db="EMBL/GenBank/DDBJ databases">
        <authorList>
            <person name="Pira H."/>
            <person name="Risdian C."/>
            <person name="Wink J."/>
        </authorList>
    </citation>
    <scope>NUCLEOTIDE SEQUENCE [LARGE SCALE GENOMIC DNA]</scope>
    <source>
        <strain evidence="5 6">WHA3</strain>
    </source>
</reference>